<gene>
    <name evidence="1" type="ORF">BJ322DRAFT_498178</name>
</gene>
<proteinExistence type="predicted"/>
<organism evidence="1 2">
    <name type="scientific">Thelephora terrestris</name>
    <dbReference type="NCBI Taxonomy" id="56493"/>
    <lineage>
        <taxon>Eukaryota</taxon>
        <taxon>Fungi</taxon>
        <taxon>Dikarya</taxon>
        <taxon>Basidiomycota</taxon>
        <taxon>Agaricomycotina</taxon>
        <taxon>Agaricomycetes</taxon>
        <taxon>Thelephorales</taxon>
        <taxon>Thelephoraceae</taxon>
        <taxon>Thelephora</taxon>
    </lineage>
</organism>
<comment type="caution">
    <text evidence="1">The sequence shown here is derived from an EMBL/GenBank/DDBJ whole genome shotgun (WGS) entry which is preliminary data.</text>
</comment>
<evidence type="ECO:0000313" key="1">
    <source>
        <dbReference type="EMBL" id="KAF9778478.1"/>
    </source>
</evidence>
<accession>A0A9P6L1H9</accession>
<dbReference type="Proteomes" id="UP000736335">
    <property type="component" value="Unassembled WGS sequence"/>
</dbReference>
<reference evidence="1" key="2">
    <citation type="submission" date="2020-11" db="EMBL/GenBank/DDBJ databases">
        <authorList>
            <consortium name="DOE Joint Genome Institute"/>
            <person name="Kuo A."/>
            <person name="Miyauchi S."/>
            <person name="Kiss E."/>
            <person name="Drula E."/>
            <person name="Kohler A."/>
            <person name="Sanchez-Garcia M."/>
            <person name="Andreopoulos B."/>
            <person name="Barry K.W."/>
            <person name="Bonito G."/>
            <person name="Buee M."/>
            <person name="Carver A."/>
            <person name="Chen C."/>
            <person name="Cichocki N."/>
            <person name="Clum A."/>
            <person name="Culley D."/>
            <person name="Crous P.W."/>
            <person name="Fauchery L."/>
            <person name="Girlanda M."/>
            <person name="Hayes R."/>
            <person name="Keri Z."/>
            <person name="Labutti K."/>
            <person name="Lipzen A."/>
            <person name="Lombard V."/>
            <person name="Magnuson J."/>
            <person name="Maillard F."/>
            <person name="Morin E."/>
            <person name="Murat C."/>
            <person name="Nolan M."/>
            <person name="Ohm R."/>
            <person name="Pangilinan J."/>
            <person name="Pereira M."/>
            <person name="Perotto S."/>
            <person name="Peter M."/>
            <person name="Riley R."/>
            <person name="Sitrit Y."/>
            <person name="Stielow B."/>
            <person name="Szollosi G."/>
            <person name="Zifcakova L."/>
            <person name="Stursova M."/>
            <person name="Spatafora J.W."/>
            <person name="Tedersoo L."/>
            <person name="Vaario L.-M."/>
            <person name="Yamada A."/>
            <person name="Yan M."/>
            <person name="Wang P."/>
            <person name="Xu J."/>
            <person name="Bruns T."/>
            <person name="Baldrian P."/>
            <person name="Vilgalys R."/>
            <person name="Henrissat B."/>
            <person name="Grigoriev I.V."/>
            <person name="Hibbett D."/>
            <person name="Nagy L.G."/>
            <person name="Martin F.M."/>
        </authorList>
    </citation>
    <scope>NUCLEOTIDE SEQUENCE</scope>
    <source>
        <strain evidence="1">UH-Tt-Lm1</strain>
    </source>
</reference>
<evidence type="ECO:0000313" key="2">
    <source>
        <dbReference type="Proteomes" id="UP000736335"/>
    </source>
</evidence>
<sequence>MGFFLPLNLSLHPMMTGAVMASSSVSVLMSSLRLKQWKRPKESILAEHGDGSFGVLPHHHAASSSFEGFAGGRGLEEYLPGGALETAFSFERGSTSLAMDVTALRVIPRESFYVRVVLVPSPCYCVSTKPSMRPLKIFQGIKSGRTDPGK</sequence>
<reference evidence="1" key="1">
    <citation type="journal article" date="2020" name="Nat. Commun.">
        <title>Large-scale genome sequencing of mycorrhizal fungi provides insights into the early evolution of symbiotic traits.</title>
        <authorList>
            <person name="Miyauchi S."/>
            <person name="Kiss E."/>
            <person name="Kuo A."/>
            <person name="Drula E."/>
            <person name="Kohler A."/>
            <person name="Sanchez-Garcia M."/>
            <person name="Morin E."/>
            <person name="Andreopoulos B."/>
            <person name="Barry K.W."/>
            <person name="Bonito G."/>
            <person name="Buee M."/>
            <person name="Carver A."/>
            <person name="Chen C."/>
            <person name="Cichocki N."/>
            <person name="Clum A."/>
            <person name="Culley D."/>
            <person name="Crous P.W."/>
            <person name="Fauchery L."/>
            <person name="Girlanda M."/>
            <person name="Hayes R.D."/>
            <person name="Keri Z."/>
            <person name="LaButti K."/>
            <person name="Lipzen A."/>
            <person name="Lombard V."/>
            <person name="Magnuson J."/>
            <person name="Maillard F."/>
            <person name="Murat C."/>
            <person name="Nolan M."/>
            <person name="Ohm R.A."/>
            <person name="Pangilinan J."/>
            <person name="Pereira M.F."/>
            <person name="Perotto S."/>
            <person name="Peter M."/>
            <person name="Pfister S."/>
            <person name="Riley R."/>
            <person name="Sitrit Y."/>
            <person name="Stielow J.B."/>
            <person name="Szollosi G."/>
            <person name="Zifcakova L."/>
            <person name="Stursova M."/>
            <person name="Spatafora J.W."/>
            <person name="Tedersoo L."/>
            <person name="Vaario L.M."/>
            <person name="Yamada A."/>
            <person name="Yan M."/>
            <person name="Wang P."/>
            <person name="Xu J."/>
            <person name="Bruns T."/>
            <person name="Baldrian P."/>
            <person name="Vilgalys R."/>
            <person name="Dunand C."/>
            <person name="Henrissat B."/>
            <person name="Grigoriev I.V."/>
            <person name="Hibbett D."/>
            <person name="Nagy L.G."/>
            <person name="Martin F.M."/>
        </authorList>
    </citation>
    <scope>NUCLEOTIDE SEQUENCE</scope>
    <source>
        <strain evidence="1">UH-Tt-Lm1</strain>
    </source>
</reference>
<dbReference type="EMBL" id="WIUZ02000023">
    <property type="protein sequence ID" value="KAF9778478.1"/>
    <property type="molecule type" value="Genomic_DNA"/>
</dbReference>
<dbReference type="AlphaFoldDB" id="A0A9P6L1H9"/>
<name>A0A9P6L1H9_9AGAM</name>
<keyword evidence="2" id="KW-1185">Reference proteome</keyword>
<protein>
    <submittedName>
        <fullName evidence="1">Uncharacterized protein</fullName>
    </submittedName>
</protein>